<dbReference type="PANTHER" id="PTHR46704:SF1">
    <property type="entry name" value="TELOMERE LENGTH REGULATION PROTEIN TEL2 HOMOLOG"/>
    <property type="match status" value="1"/>
</dbReference>
<feature type="region of interest" description="Disordered" evidence="1">
    <location>
        <begin position="428"/>
        <end position="461"/>
    </location>
</feature>
<dbReference type="HOGENOM" id="CLU_308033_0_0_1"/>
<gene>
    <name evidence="2" type="ORF">NEMVEDRAFT_v1g217315</name>
</gene>
<proteinExistence type="predicted"/>
<dbReference type="InParanoid" id="A7STM4"/>
<feature type="compositionally biased region" description="Basic and acidic residues" evidence="1">
    <location>
        <begin position="11"/>
        <end position="149"/>
    </location>
</feature>
<dbReference type="AlphaFoldDB" id="A7STM4"/>
<sequence length="959" mass="111414">MKTQRARKRQKDPEYELDETQRARKRQRDSEYELDETQRARKRERDSEYELDETQRARKRQRDSEYELNETQRARKRQRDSEYELDETQRARKRERDSEYELNETQRARKRERDSEYELNETQRARKRQRDSEYELNETQRARCTDDRQASTQSGMLLSHQDSLDQACSSTSTHFVPVCIGDTAVLRPVPAGPSQENAVGPEEGATVQAVETTHESAVVPALETAGESASEPAAELVVEFVPEQGVEPTQTPTNAPEQVEEPLDLVNRARAVGVDYEYVTQGIYETADERQNRHRRIARKVPREERRLREVIGDLPPPPPAGSTEQEERAYCAIRKFELEQLSYTLTYCQVCKERRPQGKTSRPLDVCQRCKRDKNVPKMWSAENHMDPAEQPAYSAYSDVTIDVERIENLPLDGDLPDIRTVEFAGDVQREDDQGPAPQQINPGETDDADDSTVSGILLPEPGVNVRDQIQSAVERLISEEGNDNHAGGEVNNEGEEAHRQDNNALRNGAQRPVIPWPSTDETPASEFSTPYFFTMAFPCLFPYGLGDFHINRPRTAPHLHEWAEHLEWYQDGRFIKHKVWKFVVHNMIMRKRALEQSGYYVDQQLGDPHMTVADLQERMARGDTTIANKLLYFGASLRGTSQYWDQRRRELRAMVQCLVNEKRGLHDWYEFAKSRGQIHWHQLSWREDRQPHELLHQAVQEECPKPEKVRRLNEWVKDNFDTQPTWMLRRRLCLKTILLNRVGLHACSDYCLHTPRHDEPGIQPGERVCRMEFGSEYHRGKPKREEPDIVADHNGADRLEMARDHPRVVQHSRYNLQSWRANCDLSVILSNSPPDNPSTDDIIAIVDYLCAYACQQEQLKTSLRTCLDEPLFVALSRAKSAGGDNADPDFAFHEGVLVNEDRFRAVDSRTTRARTFEMERLHRLSEQCQQRHEFAPAYRRDTFMELLQWADEYNHDE</sequence>
<dbReference type="eggNOG" id="ENOG502S3BW">
    <property type="taxonomic scope" value="Eukaryota"/>
</dbReference>
<organism evidence="2 3">
    <name type="scientific">Nematostella vectensis</name>
    <name type="common">Starlet sea anemone</name>
    <dbReference type="NCBI Taxonomy" id="45351"/>
    <lineage>
        <taxon>Eukaryota</taxon>
        <taxon>Metazoa</taxon>
        <taxon>Cnidaria</taxon>
        <taxon>Anthozoa</taxon>
        <taxon>Hexacorallia</taxon>
        <taxon>Actiniaria</taxon>
        <taxon>Edwardsiidae</taxon>
        <taxon>Nematostella</taxon>
    </lineage>
</organism>
<evidence type="ECO:0000256" key="1">
    <source>
        <dbReference type="SAM" id="MobiDB-lite"/>
    </source>
</evidence>
<dbReference type="EMBL" id="DS469799">
    <property type="protein sequence ID" value="EDO32927.1"/>
    <property type="molecule type" value="Genomic_DNA"/>
</dbReference>
<feature type="region of interest" description="Disordered" evidence="1">
    <location>
        <begin position="1"/>
        <end position="158"/>
    </location>
</feature>
<feature type="compositionally biased region" description="Basic residues" evidence="1">
    <location>
        <begin position="1"/>
        <end position="10"/>
    </location>
</feature>
<accession>A7STM4</accession>
<dbReference type="Proteomes" id="UP000001593">
    <property type="component" value="Unassembled WGS sequence"/>
</dbReference>
<dbReference type="PANTHER" id="PTHR46704">
    <property type="entry name" value="CXC DOMAIN-CONTAINING PROTEIN-RELATED"/>
    <property type="match status" value="1"/>
</dbReference>
<evidence type="ECO:0000313" key="3">
    <source>
        <dbReference type="Proteomes" id="UP000001593"/>
    </source>
</evidence>
<evidence type="ECO:0000313" key="2">
    <source>
        <dbReference type="EMBL" id="EDO32927.1"/>
    </source>
</evidence>
<reference evidence="2 3" key="1">
    <citation type="journal article" date="2007" name="Science">
        <title>Sea anemone genome reveals ancestral eumetazoan gene repertoire and genomic organization.</title>
        <authorList>
            <person name="Putnam N.H."/>
            <person name="Srivastava M."/>
            <person name="Hellsten U."/>
            <person name="Dirks B."/>
            <person name="Chapman J."/>
            <person name="Salamov A."/>
            <person name="Terry A."/>
            <person name="Shapiro H."/>
            <person name="Lindquist E."/>
            <person name="Kapitonov V.V."/>
            <person name="Jurka J."/>
            <person name="Genikhovich G."/>
            <person name="Grigoriev I.V."/>
            <person name="Lucas S.M."/>
            <person name="Steele R.E."/>
            <person name="Finnerty J.R."/>
            <person name="Technau U."/>
            <person name="Martindale M.Q."/>
            <person name="Rokhsar D.S."/>
        </authorList>
    </citation>
    <scope>NUCLEOTIDE SEQUENCE [LARGE SCALE GENOMIC DNA]</scope>
    <source>
        <strain evidence="3">CH2 X CH6</strain>
    </source>
</reference>
<keyword evidence="3" id="KW-1185">Reference proteome</keyword>
<protein>
    <submittedName>
        <fullName evidence="2">Uncharacterized protein</fullName>
    </submittedName>
</protein>
<name>A7STM4_NEMVE</name>